<comment type="caution">
    <text evidence="7">The sequence shown here is derived from an EMBL/GenBank/DDBJ whole genome shotgun (WGS) entry which is preliminary data.</text>
</comment>
<evidence type="ECO:0000313" key="7">
    <source>
        <dbReference type="EMBL" id="ROU13785.1"/>
    </source>
</evidence>
<feature type="chain" id="PRO_5018281766" evidence="5">
    <location>
        <begin position="25"/>
        <end position="192"/>
    </location>
</feature>
<evidence type="ECO:0000256" key="1">
    <source>
        <dbReference type="ARBA" id="ARBA00004561"/>
    </source>
</evidence>
<dbReference type="GO" id="GO:0009289">
    <property type="term" value="C:pilus"/>
    <property type="evidence" value="ECO:0007669"/>
    <property type="project" value="UniProtKB-SubCell"/>
</dbReference>
<protein>
    <submittedName>
        <fullName evidence="7">Fimbrial protein</fullName>
    </submittedName>
</protein>
<feature type="domain" description="Fimbrial-type adhesion" evidence="6">
    <location>
        <begin position="42"/>
        <end position="192"/>
    </location>
</feature>
<sequence>MRMKNFTVKGLTLALMMVGTSAMAAGGSSDATGPTTVTGGSVHFTGSVVNAACAVSQDSVNKTVDMGQVRLAAFGDQPVAGTAANQKTPFSITLTDCDTQVSTEATVTFNGAAAEGSAGVLDNMAGAGGAQGVGVQIYDTDGTALDLGKESKAATLIDGDNVMSFSADYVSTSSTLTAGNVDATATFNVTYQ</sequence>
<evidence type="ECO:0000256" key="4">
    <source>
        <dbReference type="ARBA" id="ARBA00023263"/>
    </source>
</evidence>
<evidence type="ECO:0000256" key="2">
    <source>
        <dbReference type="ARBA" id="ARBA00006671"/>
    </source>
</evidence>
<dbReference type="AlphaFoldDB" id="A0A3N2S292"/>
<evidence type="ECO:0000259" key="6">
    <source>
        <dbReference type="Pfam" id="PF00419"/>
    </source>
</evidence>
<dbReference type="Proteomes" id="UP000268051">
    <property type="component" value="Unassembled WGS sequence"/>
</dbReference>
<evidence type="ECO:0000256" key="5">
    <source>
        <dbReference type="SAM" id="SignalP"/>
    </source>
</evidence>
<dbReference type="Gene3D" id="2.60.40.1090">
    <property type="entry name" value="Fimbrial-type adhesion domain"/>
    <property type="match status" value="1"/>
</dbReference>
<evidence type="ECO:0000256" key="3">
    <source>
        <dbReference type="ARBA" id="ARBA00022729"/>
    </source>
</evidence>
<accession>A0A3N2S292</accession>
<name>A0A3N2S292_9ENTR</name>
<dbReference type="InterPro" id="IPR008966">
    <property type="entry name" value="Adhesion_dom_sf"/>
</dbReference>
<feature type="signal peptide" evidence="5">
    <location>
        <begin position="1"/>
        <end position="24"/>
    </location>
</feature>
<comment type="subcellular location">
    <subcellularLocation>
        <location evidence="1">Fimbrium</location>
    </subcellularLocation>
</comment>
<dbReference type="EMBL" id="RHFN01000011">
    <property type="protein sequence ID" value="ROU13785.1"/>
    <property type="molecule type" value="Genomic_DNA"/>
</dbReference>
<dbReference type="InterPro" id="IPR050263">
    <property type="entry name" value="Bact_Fimbrial_Adh_Pro"/>
</dbReference>
<organism evidence="7 8">
    <name type="scientific">Kluyvera ascorbata</name>
    <dbReference type="NCBI Taxonomy" id="51288"/>
    <lineage>
        <taxon>Bacteria</taxon>
        <taxon>Pseudomonadati</taxon>
        <taxon>Pseudomonadota</taxon>
        <taxon>Gammaproteobacteria</taxon>
        <taxon>Enterobacterales</taxon>
        <taxon>Enterobacteriaceae</taxon>
        <taxon>Kluyvera</taxon>
    </lineage>
</organism>
<dbReference type="GO" id="GO:0043709">
    <property type="term" value="P:cell adhesion involved in single-species biofilm formation"/>
    <property type="evidence" value="ECO:0007669"/>
    <property type="project" value="TreeGrafter"/>
</dbReference>
<reference evidence="7 8" key="1">
    <citation type="submission" date="2018-10" db="EMBL/GenBank/DDBJ databases">
        <title>Horizontal transference of carbapenem resistance between Klebsiella pneumoniae and Kluyvera ascorbata during abdominal infection: a case report.</title>
        <authorList>
            <person name="Raro O.H.F."/>
            <person name="Lima-Morales D."/>
            <person name="Barth A.L."/>
            <person name="Paim T.G.S."/>
            <person name="Mott M.P."/>
            <person name="Riche C.V.W."/>
            <person name="Teixeira U.F."/>
            <person name="Waechter F."/>
            <person name="Dias C.A.G."/>
        </authorList>
    </citation>
    <scope>NUCLEOTIDE SEQUENCE [LARGE SCALE GENOMIC DNA]</scope>
    <source>
        <strain evidence="7 8">OT2</strain>
    </source>
</reference>
<comment type="similarity">
    <text evidence="2">Belongs to the fimbrial protein family.</text>
</comment>
<dbReference type="SUPFAM" id="SSF49401">
    <property type="entry name" value="Bacterial adhesins"/>
    <property type="match status" value="1"/>
</dbReference>
<dbReference type="Pfam" id="PF00419">
    <property type="entry name" value="Fimbrial"/>
    <property type="match status" value="1"/>
</dbReference>
<gene>
    <name evidence="7" type="ORF">EB837_12755</name>
</gene>
<keyword evidence="4" id="KW-0281">Fimbrium</keyword>
<dbReference type="InterPro" id="IPR036937">
    <property type="entry name" value="Adhesion_dom_fimbrial_sf"/>
</dbReference>
<dbReference type="PANTHER" id="PTHR33420:SF3">
    <property type="entry name" value="FIMBRIAL SUBUNIT ELFA"/>
    <property type="match status" value="1"/>
</dbReference>
<dbReference type="PANTHER" id="PTHR33420">
    <property type="entry name" value="FIMBRIAL SUBUNIT ELFA-RELATED"/>
    <property type="match status" value="1"/>
</dbReference>
<dbReference type="InterPro" id="IPR000259">
    <property type="entry name" value="Adhesion_dom_fimbrial"/>
</dbReference>
<keyword evidence="3 5" id="KW-0732">Signal</keyword>
<evidence type="ECO:0000313" key="8">
    <source>
        <dbReference type="Proteomes" id="UP000268051"/>
    </source>
</evidence>
<proteinExistence type="inferred from homology"/>